<evidence type="ECO:0000256" key="6">
    <source>
        <dbReference type="ARBA" id="ARBA00023002"/>
    </source>
</evidence>
<dbReference type="AlphaFoldDB" id="A0A973AA54"/>
<feature type="domain" description="Beta-lactamase hydrolase-like protein phosphatase-like" evidence="7">
    <location>
        <begin position="4"/>
        <end position="107"/>
    </location>
</feature>
<dbReference type="GO" id="GO:0016787">
    <property type="term" value="F:hydrolase activity"/>
    <property type="evidence" value="ECO:0007669"/>
    <property type="project" value="InterPro"/>
</dbReference>
<dbReference type="InterPro" id="IPR023753">
    <property type="entry name" value="FAD/NAD-binding_dom"/>
</dbReference>
<keyword evidence="5" id="KW-0809">Transit peptide</keyword>
<dbReference type="InterPro" id="IPR005939">
    <property type="entry name" value="BLH_phosphatase-like"/>
</dbReference>
<dbReference type="PANTHER" id="PTHR10632">
    <property type="entry name" value="SULFIDE:QUINONE OXIDOREDUCTASE"/>
    <property type="match status" value="1"/>
</dbReference>
<comment type="cofactor">
    <cofactor evidence="1">
        <name>FAD</name>
        <dbReference type="ChEBI" id="CHEBI:57692"/>
    </cofactor>
</comment>
<evidence type="ECO:0000259" key="8">
    <source>
        <dbReference type="Pfam" id="PF07992"/>
    </source>
</evidence>
<dbReference type="Gene3D" id="3.50.50.60">
    <property type="entry name" value="FAD/NAD(P)-binding domain"/>
    <property type="match status" value="2"/>
</dbReference>
<feature type="domain" description="FAD/NAD(P)-binding" evidence="8">
    <location>
        <begin position="146"/>
        <end position="265"/>
    </location>
</feature>
<dbReference type="SUPFAM" id="SSF51905">
    <property type="entry name" value="FAD/NAD(P)-binding domain"/>
    <property type="match status" value="2"/>
</dbReference>
<dbReference type="EMBL" id="JABMOJ010000522">
    <property type="protein sequence ID" value="NQV66463.1"/>
    <property type="molecule type" value="Genomic_DNA"/>
</dbReference>
<keyword evidence="6" id="KW-0560">Oxidoreductase</keyword>
<keyword evidence="4" id="KW-0274">FAD</keyword>
<dbReference type="PANTHER" id="PTHR10632:SF2">
    <property type="entry name" value="SULFIDE:QUINONE OXIDOREDUCTASE, MITOCHONDRIAL"/>
    <property type="match status" value="1"/>
</dbReference>
<dbReference type="GO" id="GO:0048038">
    <property type="term" value="F:quinone binding"/>
    <property type="evidence" value="ECO:0007669"/>
    <property type="project" value="UniProtKB-KW"/>
</dbReference>
<evidence type="ECO:0000313" key="9">
    <source>
        <dbReference type="EMBL" id="NQV66463.1"/>
    </source>
</evidence>
<dbReference type="FunFam" id="3.50.50.60:FF:000034">
    <property type="entry name" value="sulfide:quinone oxidoreductase, mitochondrial"/>
    <property type="match status" value="1"/>
</dbReference>
<dbReference type="InterPro" id="IPR029021">
    <property type="entry name" value="Prot-tyrosine_phosphatase-like"/>
</dbReference>
<gene>
    <name evidence="9" type="ORF">HQ497_13965</name>
</gene>
<reference evidence="9" key="1">
    <citation type="submission" date="2020-05" db="EMBL/GenBank/DDBJ databases">
        <title>Sulfur intermediates as new biogeochemical hubs in an aquatic model microbial ecosystem.</title>
        <authorList>
            <person name="Vigneron A."/>
        </authorList>
    </citation>
    <scope>NUCLEOTIDE SEQUENCE</scope>
    <source>
        <strain evidence="9">Bin.250</strain>
    </source>
</reference>
<sequence length="545" mass="59663">MEIQKLDEKFSVSAQLSIDDLDALAAAHVEILVCNRPDQEAEDQPSFAEIEAAAKARGMVAIQLAFKPADLTRELVDELGNLIATGKKIHGYCRTGNRSTNIWAASQLNQGRSLAAIASETSPTGFDVSGFLQQAQVSGVVDRPRHDVVIVGAGSAGIALAASLKKREPQLHITLIDPSSEHYYQPGWTMVGAGVFDPKSTRRATRDLIPAGVTWQQQSVVSFDPANNQVSLDNGATVRYQQLVVCPGLKLDWSAVAGLEESLGKNGVTSNYRYDLAPYTWELVNTLQGGRAVFTQPPMPIKCAGAPQKALYLSADAWFRRGVLKDINVDFYNAGAALFGVAHYVPALMEYVEKYQAKLHFQQTLVKVDGANQKAWFRHNDAAGESQETCVEFDMLHVCPPQCAPDFVKDSELADANGWLDVDQATLQHQRFDNIWGLGDVMNAPNAKTMAAARKQVPVVADNLVSAMQARTLTASYDGYGSCPLTVERGKIVLAEFGYGGKLLPTFPAWLNNGARPTRLAWMLKTYALPMVYWQLMLKGREWLT</sequence>
<dbReference type="Gene3D" id="3.90.190.10">
    <property type="entry name" value="Protein tyrosine phosphatase superfamily"/>
    <property type="match status" value="1"/>
</dbReference>
<name>A0A973AA54_9GAMM</name>
<protein>
    <submittedName>
        <fullName evidence="9">TIGR01244 family phosphatase</fullName>
    </submittedName>
</protein>
<comment type="caution">
    <text evidence="9">The sequence shown here is derived from an EMBL/GenBank/DDBJ whole genome shotgun (WGS) entry which is preliminary data.</text>
</comment>
<dbReference type="GO" id="GO:0071949">
    <property type="term" value="F:FAD binding"/>
    <property type="evidence" value="ECO:0007669"/>
    <property type="project" value="TreeGrafter"/>
</dbReference>
<evidence type="ECO:0000256" key="2">
    <source>
        <dbReference type="ARBA" id="ARBA00022630"/>
    </source>
</evidence>
<dbReference type="Pfam" id="PF07992">
    <property type="entry name" value="Pyr_redox_2"/>
    <property type="match status" value="1"/>
</dbReference>
<evidence type="ECO:0000256" key="3">
    <source>
        <dbReference type="ARBA" id="ARBA00022719"/>
    </source>
</evidence>
<dbReference type="InterPro" id="IPR036188">
    <property type="entry name" value="FAD/NAD-bd_sf"/>
</dbReference>
<evidence type="ECO:0000313" key="10">
    <source>
        <dbReference type="Proteomes" id="UP000754644"/>
    </source>
</evidence>
<dbReference type="GO" id="GO:0070224">
    <property type="term" value="F:sulfide:quinone oxidoreductase activity"/>
    <property type="evidence" value="ECO:0007669"/>
    <property type="project" value="TreeGrafter"/>
</dbReference>
<evidence type="ECO:0000256" key="5">
    <source>
        <dbReference type="ARBA" id="ARBA00022946"/>
    </source>
</evidence>
<dbReference type="InterPro" id="IPR015904">
    <property type="entry name" value="Sulphide_quinone_reductase"/>
</dbReference>
<dbReference type="Proteomes" id="UP000754644">
    <property type="component" value="Unassembled WGS sequence"/>
</dbReference>
<accession>A0A973AA54</accession>
<organism evidence="9 10">
    <name type="scientific">SAR86 cluster bacterium</name>
    <dbReference type="NCBI Taxonomy" id="2030880"/>
    <lineage>
        <taxon>Bacteria</taxon>
        <taxon>Pseudomonadati</taxon>
        <taxon>Pseudomonadota</taxon>
        <taxon>Gammaproteobacteria</taxon>
        <taxon>SAR86 cluster</taxon>
    </lineage>
</organism>
<evidence type="ECO:0000256" key="1">
    <source>
        <dbReference type="ARBA" id="ARBA00001974"/>
    </source>
</evidence>
<evidence type="ECO:0000259" key="7">
    <source>
        <dbReference type="Pfam" id="PF04273"/>
    </source>
</evidence>
<keyword evidence="3" id="KW-0874">Quinone</keyword>
<dbReference type="NCBIfam" id="TIGR01244">
    <property type="entry name" value="TIGR01244 family sulfur transferase"/>
    <property type="match status" value="1"/>
</dbReference>
<keyword evidence="2" id="KW-0285">Flavoprotein</keyword>
<dbReference type="GO" id="GO:0070221">
    <property type="term" value="P:sulfide oxidation, using sulfide:quinone oxidoreductase"/>
    <property type="evidence" value="ECO:0007669"/>
    <property type="project" value="TreeGrafter"/>
</dbReference>
<evidence type="ECO:0000256" key="4">
    <source>
        <dbReference type="ARBA" id="ARBA00022827"/>
    </source>
</evidence>
<dbReference type="Pfam" id="PF04273">
    <property type="entry name" value="BLH_phosphatase"/>
    <property type="match status" value="1"/>
</dbReference>
<proteinExistence type="predicted"/>